<sequence>MDDVVKMLDEKLRYLSHEIVEDTLFIQIASERLSVICPFCNTASTKVHSRYERTFHDLPIQGKKVVYVINNRKMFCHHAQCHRKTFAEQFLFLPYKAKKSTRLEQENMKISKNVNSLVAEKILNRGIAKVGKSTMCNLLKKTIKIDKAHVKRVCIDDFALKKRHTYGTIMIDIDTHRVVDLIHSRDREEVISWLKSFPNLEIVSRDGSITYAYSIAEAHPNAIQISDRFHLLQNLTKYCAEFFKSILKTNIKISVTTSKKASPRDPNRVNIPFIKKSQNSKWLNGYWLYVSPNSENCTDGY</sequence>
<dbReference type="Pfam" id="PF14690">
    <property type="entry name" value="Zn_ribbon_ISL3"/>
    <property type="match status" value="1"/>
</dbReference>
<dbReference type="PANTHER" id="PTHR33498:SF1">
    <property type="entry name" value="TRANSPOSASE FOR INSERTION SEQUENCE ELEMENT IS1557"/>
    <property type="match status" value="1"/>
</dbReference>
<feature type="domain" description="Transposase IS204/IS1001/IS1096/IS1165 zinc-finger" evidence="2">
    <location>
        <begin position="36"/>
        <end position="78"/>
    </location>
</feature>
<dbReference type="InterPro" id="IPR047951">
    <property type="entry name" value="Transpos_ISL3"/>
</dbReference>
<name>A0AAW9JRX9_BACTU</name>
<dbReference type="InterPro" id="IPR029261">
    <property type="entry name" value="Transposase_Znf"/>
</dbReference>
<dbReference type="Pfam" id="PF01610">
    <property type="entry name" value="DDE_Tnp_ISL3"/>
    <property type="match status" value="1"/>
</dbReference>
<dbReference type="RefSeq" id="WP_153599422.1">
    <property type="nucleotide sequence ID" value="NZ_JAXOTW010000025.1"/>
</dbReference>
<proteinExistence type="predicted"/>
<dbReference type="PANTHER" id="PTHR33498">
    <property type="entry name" value="TRANSPOSASE FOR INSERTION SEQUENCE ELEMENT IS1557"/>
    <property type="match status" value="1"/>
</dbReference>
<evidence type="ECO:0000259" key="2">
    <source>
        <dbReference type="Pfam" id="PF14690"/>
    </source>
</evidence>
<dbReference type="InterPro" id="IPR002560">
    <property type="entry name" value="Transposase_DDE"/>
</dbReference>
<dbReference type="AlphaFoldDB" id="A0AAW9JRX9"/>
<evidence type="ECO:0000313" key="4">
    <source>
        <dbReference type="Proteomes" id="UP001292252"/>
    </source>
</evidence>
<evidence type="ECO:0000313" key="3">
    <source>
        <dbReference type="EMBL" id="MDZ5480021.1"/>
    </source>
</evidence>
<accession>A0AAW9JRX9</accession>
<feature type="domain" description="Transposase IS204/IS1001/IS1096/IS1165 DDE" evidence="1">
    <location>
        <begin position="153"/>
        <end position="247"/>
    </location>
</feature>
<comment type="caution">
    <text evidence="3">The sequence shown here is derived from an EMBL/GenBank/DDBJ whole genome shotgun (WGS) entry which is preliminary data.</text>
</comment>
<protein>
    <submittedName>
        <fullName evidence="3">Transposase</fullName>
    </submittedName>
</protein>
<organism evidence="3 4">
    <name type="scientific">Bacillus thuringiensis</name>
    <dbReference type="NCBI Taxonomy" id="1428"/>
    <lineage>
        <taxon>Bacteria</taxon>
        <taxon>Bacillati</taxon>
        <taxon>Bacillota</taxon>
        <taxon>Bacilli</taxon>
        <taxon>Bacillales</taxon>
        <taxon>Bacillaceae</taxon>
        <taxon>Bacillus</taxon>
        <taxon>Bacillus cereus group</taxon>
    </lineage>
</organism>
<evidence type="ECO:0000259" key="1">
    <source>
        <dbReference type="Pfam" id="PF01610"/>
    </source>
</evidence>
<dbReference type="EMBL" id="JAXOTW010000025">
    <property type="protein sequence ID" value="MDZ5480021.1"/>
    <property type="molecule type" value="Genomic_DNA"/>
</dbReference>
<dbReference type="Proteomes" id="UP001292252">
    <property type="component" value="Unassembled WGS sequence"/>
</dbReference>
<reference evidence="3" key="1">
    <citation type="submission" date="2023-12" db="EMBL/GenBank/DDBJ databases">
        <title>Genome sequence of Bacillus thuringiensis strain SS10.</title>
        <authorList>
            <person name="Rouis S."/>
        </authorList>
    </citation>
    <scope>NUCLEOTIDE SEQUENCE</scope>
    <source>
        <strain evidence="3">SS10</strain>
    </source>
</reference>
<gene>
    <name evidence="3" type="ORF">U2F49_28115</name>
</gene>